<keyword evidence="4" id="KW-1185">Reference proteome</keyword>
<organism evidence="3 4">
    <name type="scientific">Paramarasmius palmivorus</name>
    <dbReference type="NCBI Taxonomy" id="297713"/>
    <lineage>
        <taxon>Eukaryota</taxon>
        <taxon>Fungi</taxon>
        <taxon>Dikarya</taxon>
        <taxon>Basidiomycota</taxon>
        <taxon>Agaricomycotina</taxon>
        <taxon>Agaricomycetes</taxon>
        <taxon>Agaricomycetidae</taxon>
        <taxon>Agaricales</taxon>
        <taxon>Marasmiineae</taxon>
        <taxon>Marasmiaceae</taxon>
        <taxon>Paramarasmius</taxon>
    </lineage>
</organism>
<keyword evidence="1" id="KW-0175">Coiled coil</keyword>
<reference evidence="3 4" key="1">
    <citation type="submission" date="2024-01" db="EMBL/GenBank/DDBJ databases">
        <title>A draft genome for a cacao thread blight-causing isolate of Paramarasmius palmivorus.</title>
        <authorList>
            <person name="Baruah I.K."/>
            <person name="Bukari Y."/>
            <person name="Amoako-Attah I."/>
            <person name="Meinhardt L.W."/>
            <person name="Bailey B.A."/>
            <person name="Cohen S.P."/>
        </authorList>
    </citation>
    <scope>NUCLEOTIDE SEQUENCE [LARGE SCALE GENOMIC DNA]</scope>
    <source>
        <strain evidence="3 4">GH-12</strain>
    </source>
</reference>
<proteinExistence type="predicted"/>
<feature type="compositionally biased region" description="Basic residues" evidence="2">
    <location>
        <begin position="1"/>
        <end position="11"/>
    </location>
</feature>
<evidence type="ECO:0000313" key="4">
    <source>
        <dbReference type="Proteomes" id="UP001383192"/>
    </source>
</evidence>
<name>A0AAW0AZV3_9AGAR</name>
<comment type="caution">
    <text evidence="3">The sequence shown here is derived from an EMBL/GenBank/DDBJ whole genome shotgun (WGS) entry which is preliminary data.</text>
</comment>
<evidence type="ECO:0000256" key="1">
    <source>
        <dbReference type="SAM" id="Coils"/>
    </source>
</evidence>
<feature type="region of interest" description="Disordered" evidence="2">
    <location>
        <begin position="1"/>
        <end position="22"/>
    </location>
</feature>
<gene>
    <name evidence="3" type="ORF">VNI00_018155</name>
</gene>
<accession>A0AAW0AZV3</accession>
<evidence type="ECO:0000256" key="2">
    <source>
        <dbReference type="SAM" id="MobiDB-lite"/>
    </source>
</evidence>
<dbReference type="Proteomes" id="UP001383192">
    <property type="component" value="Unassembled WGS sequence"/>
</dbReference>
<feature type="coiled-coil region" evidence="1">
    <location>
        <begin position="29"/>
        <end position="56"/>
    </location>
</feature>
<protein>
    <submittedName>
        <fullName evidence="3">Uncharacterized protein</fullName>
    </submittedName>
</protein>
<sequence length="232" mass="27079">MPRKKVHKNSQARREAAKQKAQRYYYSQREVILERRKNARKQRQTLEAEAEVCARKERKERHRHHQGELHQKKLRDAELIPSHSGHDRDPEWHMLRIENALMKEKGKHDRLSHYFDGIVLKLLKWDSANPDLRPPVSPLNAPGQVLRTLFKQAEQYTEALSSQGGHTEAYQQALKVYMCLYWLSTALEDVEGSLATGNLAQRHAEDGLRCQHQLWRAAVDGIPTEDAWTYSM</sequence>
<dbReference type="EMBL" id="JAYKXP010000214">
    <property type="protein sequence ID" value="KAK7019197.1"/>
    <property type="molecule type" value="Genomic_DNA"/>
</dbReference>
<evidence type="ECO:0000313" key="3">
    <source>
        <dbReference type="EMBL" id="KAK7019197.1"/>
    </source>
</evidence>
<dbReference type="AlphaFoldDB" id="A0AAW0AZV3"/>